<keyword evidence="16" id="KW-1071">Ligand-gated ion channel</keyword>
<evidence type="ECO:0000256" key="23">
    <source>
        <dbReference type="SAM" id="Phobius"/>
    </source>
</evidence>
<sequence length="1464" mass="165857">MAYSNKILFQCISLALVVLFGILSLEANGRILEDSIMHERHEKWMVQHGKYYKDSNEKELRFKIFKENVERIEAFNSDGNKSYKLGINQFADLTNDEFKGRNKFKGHMCSTITKTPTFRYENVSAVPPSIDWRQKGAVTPIKDQGQCGCCWAFSAVAATEGITKLTTGKLISLSEQELVDCDTKGVDQGCQGGLMDNAFKFIIQNKGLTTESNYPYTASDGTCNTKAESNHAASIKGFEDVPANSESALLKSVANQPVSVAIDASDFGFQFYSGGVFTGSCGTSLDHGVTAVGYGVSDDGTKYWLVKNSWGETWGEQGYIRMQRDIDAKQVCVRVRVFVFSLFTALVTAVRRKRTMAGKGGSAPATYSPSPTVQKKKTSIFQEDWVRPDGRGFHQCRPAFFRTGAVNAASGSAYAEFGNTKIIVSVFGPRESKKAMMYSDIGRLNCNVSYTTFASPVRGQGSDHKEYTAMLHKALEGAIILESFPKTTVDVFALVLESGGSDLPVVISCASLALADAGIMMYDLVASVSVSCLSKNLVIDPIFEEENSQDGSLMITCMPSRYEITQLTFTGEWSTPKIDEGMQLCLDACAKLAKIMRAKVGLDALHVMQFCAYELVKYKRLFLQFLEKYLLNIAIIIFEDDILFNDRWMLIATNDILWSKMILTRIETLIERSCHLKMRMVFGNTRCVRFQDDAELAKIPTTNGDNGIKLLSSNKDHNNRKARKAKKFLKARVLSRVFSEDYERVRRRILDPRGQTIHRWNKIFLVACLVSLFVDPLFFYLPLVQHQVCIGIGTTLEVILTIIRSIADLFYMIQIIMRYCTAYVAPSSRVFGRGELVIDPAKIAARYFFKGFWLDFVAALPLPQFFGACWYLLSIERQEACWRRVCDMKNSSCKYSFFDCNMVKNPLRDSWFKGSNVTKLCSPEAKFYPFGIYGDAVTSRVTTSPFFKKYFYCLWWGLRNLSSLGQNLLTSTFVGEIMFAILVATLGLVLFALLIGNMQTYLQSTTVRLEEWRVKRTDTEQWMHHRQLPQELRQSVRKYDQYKWLATRGVDEEALLKDLPLDLRRDIKRHLCIELVRRVPLFEQMDERMLDAICERLKPSLCTESTYLVREGDPVNEMLFIIRGNLDSYTTNGGRTGFFNSCRIGPGDFCGEELLTWALDPKPSVIILPCSTRTVKAISEVEAFALMAEDLKFVASQFRRLHSKQLRHKFRIHSHQWRTWAACFIQAAWRRFKKRKEAAELRAREENEAETHATRSNRKEGKRIKCEMMEREEKEEQEQQLEEEEEESSRFKRVCVFCGSSPGNKSSYKDAAIDLGKELVSRNIDLVYGGGSIGLMGLVSQAVYDGGRHSYSQDTHAKRGGYGTLEELLEVITWAQLGIHDKPVGLLNVDGYYNSLLSFIDKAVEEGFISPKARHIIVSAPSPKELVKKMEEYSPQHERVASKLSWEAEQVGSYTSNCDISRMY</sequence>
<dbReference type="GO" id="GO:0005788">
    <property type="term" value="C:endoplasmic reticulum lumen"/>
    <property type="evidence" value="ECO:0007669"/>
    <property type="project" value="UniProtKB-SubCell"/>
</dbReference>
<dbReference type="Pfam" id="PF01138">
    <property type="entry name" value="RNase_PH"/>
    <property type="match status" value="1"/>
</dbReference>
<dbReference type="FunFam" id="3.30.230.70:FF:000015">
    <property type="entry name" value="Exosome complex component RRP41-like"/>
    <property type="match status" value="1"/>
</dbReference>
<dbReference type="InterPro" id="IPR000169">
    <property type="entry name" value="Pept_cys_AS"/>
</dbReference>
<evidence type="ECO:0000256" key="15">
    <source>
        <dbReference type="ARBA" id="ARBA00023242"/>
    </source>
</evidence>
<dbReference type="GO" id="GO:0006508">
    <property type="term" value="P:proteolysis"/>
    <property type="evidence" value="ECO:0007669"/>
    <property type="project" value="UniProtKB-KW"/>
</dbReference>
<dbReference type="PROSITE" id="PS00139">
    <property type="entry name" value="THIOL_PROTEASE_CYS"/>
    <property type="match status" value="1"/>
</dbReference>
<dbReference type="GO" id="GO:0044325">
    <property type="term" value="F:transmembrane transporter binding"/>
    <property type="evidence" value="ECO:0007669"/>
    <property type="project" value="UniProtKB-ARBA"/>
</dbReference>
<reference evidence="25 26" key="1">
    <citation type="submission" date="2019-01" db="EMBL/GenBank/DDBJ databases">
        <title>Sequencing of cultivated peanut Arachis hypogaea provides insights into genome evolution and oil improvement.</title>
        <authorList>
            <person name="Chen X."/>
        </authorList>
    </citation>
    <scope>NUCLEOTIDE SEQUENCE [LARGE SCALE GENOMIC DNA]</scope>
    <source>
        <strain evidence="26">cv. Fuhuasheng</strain>
        <tissue evidence="25">Leaves</tissue>
    </source>
</reference>
<dbReference type="InterPro" id="IPR000595">
    <property type="entry name" value="cNMP-bd_dom"/>
</dbReference>
<dbReference type="Pfam" id="PF08246">
    <property type="entry name" value="Inhibitor_I29"/>
    <property type="match status" value="1"/>
</dbReference>
<evidence type="ECO:0000256" key="6">
    <source>
        <dbReference type="ARBA" id="ARBA00022692"/>
    </source>
</evidence>
<evidence type="ECO:0000256" key="4">
    <source>
        <dbReference type="ARBA" id="ARBA00022448"/>
    </source>
</evidence>
<keyword evidence="11" id="KW-0406">Ion transport</keyword>
<feature type="region of interest" description="Disordered" evidence="22">
    <location>
        <begin position="1242"/>
        <end position="1265"/>
    </location>
</feature>
<evidence type="ECO:0000256" key="2">
    <source>
        <dbReference type="ARBA" id="ARBA00004319"/>
    </source>
</evidence>
<feature type="transmembrane region" description="Helical" evidence="23">
    <location>
        <begin position="852"/>
        <end position="873"/>
    </location>
</feature>
<dbReference type="Gene3D" id="3.30.230.70">
    <property type="entry name" value="GHMP Kinase, N-terminal domain"/>
    <property type="match status" value="1"/>
</dbReference>
<keyword evidence="12 23" id="KW-0472">Membrane</keyword>
<dbReference type="FunFam" id="1.10.287.630:FF:000003">
    <property type="entry name" value="Cyclic nucleotide-gated ion channel 1"/>
    <property type="match status" value="1"/>
</dbReference>
<dbReference type="GO" id="GO:0034220">
    <property type="term" value="P:monoatomic ion transmembrane transport"/>
    <property type="evidence" value="ECO:0007669"/>
    <property type="project" value="UniProtKB-KW"/>
</dbReference>
<dbReference type="SUPFAM" id="SSF54211">
    <property type="entry name" value="Ribosomal protein S5 domain 2-like"/>
    <property type="match status" value="1"/>
</dbReference>
<dbReference type="InterPro" id="IPR025661">
    <property type="entry name" value="Pept_asp_AS"/>
</dbReference>
<evidence type="ECO:0000256" key="1">
    <source>
        <dbReference type="ARBA" id="ARBA00004232"/>
    </source>
</evidence>
<name>A0A445E4N4_ARAHY</name>
<keyword evidence="7" id="KW-0732">Signal</keyword>
<keyword evidence="13" id="KW-1015">Disulfide bond</keyword>
<proteinExistence type="inferred from homology"/>
<dbReference type="InterPro" id="IPR000668">
    <property type="entry name" value="Peptidase_C1A_C"/>
</dbReference>
<dbReference type="CDD" id="cd11371">
    <property type="entry name" value="RNase_PH_MTR3"/>
    <property type="match status" value="1"/>
</dbReference>
<comment type="subunit">
    <text evidence="19">Interacts (via N-terminus) with DMI1 (via c-terminus). The Nod factor has no effect on this interaction, implying that the complex is maintained after activation.</text>
</comment>
<dbReference type="InterPro" id="IPR031100">
    <property type="entry name" value="LOG_fam"/>
</dbReference>
<evidence type="ECO:0000256" key="10">
    <source>
        <dbReference type="ARBA" id="ARBA00022989"/>
    </source>
</evidence>
<dbReference type="InterPro" id="IPR039417">
    <property type="entry name" value="Peptidase_C1A_papain-like"/>
</dbReference>
<evidence type="ECO:0000256" key="20">
    <source>
        <dbReference type="ARBA" id="ARBA00069575"/>
    </source>
</evidence>
<dbReference type="InterPro" id="IPR001247">
    <property type="entry name" value="ExoRNase_PH_dom1"/>
</dbReference>
<evidence type="ECO:0000256" key="19">
    <source>
        <dbReference type="ARBA" id="ARBA00064416"/>
    </source>
</evidence>
<dbReference type="Pfam" id="PF00112">
    <property type="entry name" value="Peptidase_C1"/>
    <property type="match status" value="1"/>
</dbReference>
<evidence type="ECO:0000256" key="9">
    <source>
        <dbReference type="ARBA" id="ARBA00022807"/>
    </source>
</evidence>
<evidence type="ECO:0000256" key="21">
    <source>
        <dbReference type="ARBA" id="ARBA00080531"/>
    </source>
</evidence>
<protein>
    <recommendedName>
        <fullName evidence="20">Vignain</fullName>
    </recommendedName>
    <alternativeName>
        <fullName evidence="21">Bean endopeptidase</fullName>
    </alternativeName>
</protein>
<keyword evidence="26" id="KW-1185">Reference proteome</keyword>
<comment type="caution">
    <text evidence="25">The sequence shown here is derived from an EMBL/GenBank/DDBJ whole genome shotgun (WGS) entry which is preliminary data.</text>
</comment>
<dbReference type="Pfam" id="PF03641">
    <property type="entry name" value="Lysine_decarbox"/>
    <property type="match status" value="1"/>
</dbReference>
<evidence type="ECO:0000256" key="12">
    <source>
        <dbReference type="ARBA" id="ARBA00023136"/>
    </source>
</evidence>
<dbReference type="CDD" id="cd23767">
    <property type="entry name" value="IQCD"/>
    <property type="match status" value="1"/>
</dbReference>
<dbReference type="FunFam" id="2.60.120.10:FF:000024">
    <property type="entry name" value="Cyclic nucleotide-gated ion channel 1"/>
    <property type="match status" value="1"/>
</dbReference>
<keyword evidence="8" id="KW-0378">Hydrolase</keyword>
<dbReference type="InterPro" id="IPR025660">
    <property type="entry name" value="Pept_his_AS"/>
</dbReference>
<dbReference type="InterPro" id="IPR018490">
    <property type="entry name" value="cNMP-bd_dom_sf"/>
</dbReference>
<dbReference type="Gene3D" id="3.40.50.450">
    <property type="match status" value="2"/>
</dbReference>
<feature type="transmembrane region" description="Helical" evidence="23">
    <location>
        <begin position="763"/>
        <end position="784"/>
    </location>
</feature>
<dbReference type="InterPro" id="IPR014710">
    <property type="entry name" value="RmlC-like_jellyroll"/>
</dbReference>
<evidence type="ECO:0000256" key="3">
    <source>
        <dbReference type="ARBA" id="ARBA00010486"/>
    </source>
</evidence>
<dbReference type="PANTHER" id="PTHR45651">
    <property type="entry name" value="CYCLIC NUCLEOTIDE-GATED ION CHANNEL 15-RELATED-RELATED"/>
    <property type="match status" value="1"/>
</dbReference>
<dbReference type="InterPro" id="IPR013201">
    <property type="entry name" value="Prot_inhib_I29"/>
</dbReference>
<dbReference type="PROSITE" id="PS50042">
    <property type="entry name" value="CNMP_BINDING_3"/>
    <property type="match status" value="1"/>
</dbReference>
<evidence type="ECO:0000256" key="5">
    <source>
        <dbReference type="ARBA" id="ARBA00022670"/>
    </source>
</evidence>
<dbReference type="SMART" id="SM00645">
    <property type="entry name" value="Pept_C1"/>
    <property type="match status" value="1"/>
</dbReference>
<keyword evidence="5" id="KW-0645">Protease</keyword>
<evidence type="ECO:0000256" key="8">
    <source>
        <dbReference type="ARBA" id="ARBA00022801"/>
    </source>
</evidence>
<dbReference type="Proteomes" id="UP000289738">
    <property type="component" value="Chromosome A03"/>
</dbReference>
<evidence type="ECO:0000256" key="14">
    <source>
        <dbReference type="ARBA" id="ARBA00023180"/>
    </source>
</evidence>
<dbReference type="Gene3D" id="2.60.120.10">
    <property type="entry name" value="Jelly Rolls"/>
    <property type="match status" value="1"/>
</dbReference>
<feature type="domain" description="Cyclic nucleotide-binding" evidence="24">
    <location>
        <begin position="1081"/>
        <end position="1167"/>
    </location>
</feature>
<dbReference type="SUPFAM" id="SSF81324">
    <property type="entry name" value="Voltage-gated potassium channels"/>
    <property type="match status" value="1"/>
</dbReference>
<dbReference type="InterPro" id="IPR036345">
    <property type="entry name" value="ExoRNase_PH_dom2_sf"/>
</dbReference>
<feature type="transmembrane region" description="Helical" evidence="23">
    <location>
        <begin position="790"/>
        <end position="811"/>
    </location>
</feature>
<evidence type="ECO:0000256" key="16">
    <source>
        <dbReference type="ARBA" id="ARBA00023286"/>
    </source>
</evidence>
<dbReference type="GO" id="GO:0031965">
    <property type="term" value="C:nuclear membrane"/>
    <property type="evidence" value="ECO:0007669"/>
    <property type="project" value="UniProtKB-SubCell"/>
</dbReference>
<dbReference type="FunFam" id="3.90.70.10:FF:000023">
    <property type="entry name" value="Senescence-specific cysteine protease SAG39"/>
    <property type="match status" value="1"/>
</dbReference>
<evidence type="ECO:0000259" key="24">
    <source>
        <dbReference type="PROSITE" id="PS50042"/>
    </source>
</evidence>
<dbReference type="PRINTS" id="PR00705">
    <property type="entry name" value="PAPAIN"/>
</dbReference>
<organism evidence="25 26">
    <name type="scientific">Arachis hypogaea</name>
    <name type="common">Peanut</name>
    <dbReference type="NCBI Taxonomy" id="3818"/>
    <lineage>
        <taxon>Eukaryota</taxon>
        <taxon>Viridiplantae</taxon>
        <taxon>Streptophyta</taxon>
        <taxon>Embryophyta</taxon>
        <taxon>Tracheophyta</taxon>
        <taxon>Spermatophyta</taxon>
        <taxon>Magnoliopsida</taxon>
        <taxon>eudicotyledons</taxon>
        <taxon>Gunneridae</taxon>
        <taxon>Pentapetalae</taxon>
        <taxon>rosids</taxon>
        <taxon>fabids</taxon>
        <taxon>Fabales</taxon>
        <taxon>Fabaceae</taxon>
        <taxon>Papilionoideae</taxon>
        <taxon>50 kb inversion clade</taxon>
        <taxon>dalbergioids sensu lato</taxon>
        <taxon>Dalbergieae</taxon>
        <taxon>Pterocarpus clade</taxon>
        <taxon>Arachis</taxon>
    </lineage>
</organism>
<dbReference type="PROSITE" id="PS00639">
    <property type="entry name" value="THIOL_PROTEASE_HIS"/>
    <property type="match status" value="1"/>
</dbReference>
<evidence type="ECO:0000256" key="13">
    <source>
        <dbReference type="ARBA" id="ARBA00023157"/>
    </source>
</evidence>
<dbReference type="SUPFAM" id="SSF102405">
    <property type="entry name" value="MCP/YpsA-like"/>
    <property type="match status" value="1"/>
</dbReference>
<feature type="transmembrane region" description="Helical" evidence="23">
    <location>
        <begin position="977"/>
        <end position="995"/>
    </location>
</feature>
<keyword evidence="9" id="KW-0788">Thiol protease</keyword>
<dbReference type="Gene3D" id="1.10.287.630">
    <property type="entry name" value="Helix hairpin bin"/>
    <property type="match status" value="1"/>
</dbReference>
<dbReference type="EMBL" id="SDMP01000003">
    <property type="protein sequence ID" value="RYR70402.1"/>
    <property type="molecule type" value="Genomic_DNA"/>
</dbReference>
<comment type="subcellular location">
    <subcellularLocation>
        <location evidence="2">Endoplasmic reticulum lumen</location>
    </subcellularLocation>
    <subcellularLocation>
        <location evidence="1">Nucleus membrane</location>
        <topology evidence="1">Multi-pass membrane protein</topology>
    </subcellularLocation>
</comment>
<dbReference type="CDD" id="cd02248">
    <property type="entry name" value="Peptidase_C1A"/>
    <property type="match status" value="1"/>
</dbReference>
<keyword evidence="4" id="KW-0813">Transport</keyword>
<dbReference type="SUPFAM" id="SSF55666">
    <property type="entry name" value="Ribonuclease PH domain 2-like"/>
    <property type="match status" value="1"/>
</dbReference>
<evidence type="ECO:0000256" key="17">
    <source>
        <dbReference type="ARBA" id="ARBA00023303"/>
    </source>
</evidence>
<comment type="similarity">
    <text evidence="3">Belongs to the cyclic nucleotide-gated cation channel (TC 1.A.1.5) family.</text>
</comment>
<comment type="function">
    <text evidence="18">Cyclic nucleotide-gated channel involved in the establishment of both rhizobial and mycorrhizal associations. Required for full activation of nuclear-localized Ca(2+) oscillations by Nod and Myc factors. Simultaneous activation of the K(+)-permeable channel DMI1 and the Ca(2+) channel CNGC15 can give rise to sustained Ca(2+) oscillations. May function during fertilization in both female and male gametophytic Ca(2+) signaling.</text>
</comment>
<evidence type="ECO:0000256" key="11">
    <source>
        <dbReference type="ARBA" id="ARBA00023065"/>
    </source>
</evidence>
<dbReference type="SUPFAM" id="SSF54001">
    <property type="entry name" value="Cysteine proteinases"/>
    <property type="match status" value="1"/>
</dbReference>
<keyword evidence="17" id="KW-0407">Ion channel</keyword>
<keyword evidence="10 23" id="KW-1133">Transmembrane helix</keyword>
<dbReference type="InterPro" id="IPR027408">
    <property type="entry name" value="PNPase/RNase_PH_dom_sf"/>
</dbReference>
<dbReference type="SUPFAM" id="SSF51206">
    <property type="entry name" value="cAMP-binding domain-like"/>
    <property type="match status" value="1"/>
</dbReference>
<evidence type="ECO:0000313" key="25">
    <source>
        <dbReference type="EMBL" id="RYR70402.1"/>
    </source>
</evidence>
<evidence type="ECO:0000313" key="26">
    <source>
        <dbReference type="Proteomes" id="UP000289738"/>
    </source>
</evidence>
<dbReference type="InterPro" id="IPR038765">
    <property type="entry name" value="Papain-like_cys_pep_sf"/>
</dbReference>
<accession>A0A445E4N4</accession>
<evidence type="ECO:0000256" key="7">
    <source>
        <dbReference type="ARBA" id="ARBA00022729"/>
    </source>
</evidence>
<dbReference type="SMART" id="SM00100">
    <property type="entry name" value="cNMP"/>
    <property type="match status" value="1"/>
</dbReference>
<dbReference type="InterPro" id="IPR020568">
    <property type="entry name" value="Ribosomal_Su5_D2-typ_SF"/>
</dbReference>
<dbReference type="PROSITE" id="PS00640">
    <property type="entry name" value="THIOL_PROTEASE_ASN"/>
    <property type="match status" value="1"/>
</dbReference>
<dbReference type="CDD" id="cd00038">
    <property type="entry name" value="CAP_ED"/>
    <property type="match status" value="1"/>
</dbReference>
<keyword evidence="15" id="KW-0539">Nucleus</keyword>
<evidence type="ECO:0000256" key="18">
    <source>
        <dbReference type="ARBA" id="ARBA00056117"/>
    </source>
</evidence>
<dbReference type="PANTHER" id="PTHR45651:SF12">
    <property type="entry name" value="CYCLIC NUCLEOTIDE-GATED ION CHANNEL 15-RELATED"/>
    <property type="match status" value="1"/>
</dbReference>
<gene>
    <name evidence="25" type="ORF">Ahy_A03g016893</name>
</gene>
<evidence type="ECO:0000256" key="22">
    <source>
        <dbReference type="SAM" id="MobiDB-lite"/>
    </source>
</evidence>
<keyword evidence="6 23" id="KW-0812">Transmembrane</keyword>
<dbReference type="GO" id="GO:0008234">
    <property type="term" value="F:cysteine-type peptidase activity"/>
    <property type="evidence" value="ECO:0007669"/>
    <property type="project" value="UniProtKB-KW"/>
</dbReference>
<dbReference type="STRING" id="3818.A0A445E4N4"/>
<dbReference type="SMART" id="SM00848">
    <property type="entry name" value="Inhibitor_I29"/>
    <property type="match status" value="1"/>
</dbReference>
<dbReference type="Gene3D" id="3.90.70.10">
    <property type="entry name" value="Cysteine proteinases"/>
    <property type="match status" value="1"/>
</dbReference>
<keyword evidence="14" id="KW-0325">Glycoprotein</keyword>